<dbReference type="PANTHER" id="PTHR33607">
    <property type="entry name" value="ENDONUCLEASE-1"/>
    <property type="match status" value="1"/>
</dbReference>
<keyword evidence="2" id="KW-0540">Nuclease</keyword>
<dbReference type="SMART" id="SM00060">
    <property type="entry name" value="FN3"/>
    <property type="match status" value="1"/>
</dbReference>
<dbReference type="KEGG" id="cbau:H1R16_01870"/>
<dbReference type="InterPro" id="IPR044925">
    <property type="entry name" value="His-Me_finger_sf"/>
</dbReference>
<evidence type="ECO:0000313" key="6">
    <source>
        <dbReference type="EMBL" id="MBA5245814.1"/>
    </source>
</evidence>
<dbReference type="AlphaFoldDB" id="A0A7D7LMW2"/>
<proteinExistence type="inferred from homology"/>
<dbReference type="Pfam" id="PF04231">
    <property type="entry name" value="Endonuclease_1"/>
    <property type="match status" value="1"/>
</dbReference>
<keyword evidence="7" id="KW-0255">Endonuclease</keyword>
<evidence type="ECO:0000256" key="4">
    <source>
        <dbReference type="ARBA" id="ARBA00022801"/>
    </source>
</evidence>
<evidence type="ECO:0000256" key="2">
    <source>
        <dbReference type="ARBA" id="ARBA00022722"/>
    </source>
</evidence>
<keyword evidence="9" id="KW-1185">Reference proteome</keyword>
<dbReference type="EMBL" id="CP059472">
    <property type="protein sequence ID" value="QMS98784.1"/>
    <property type="molecule type" value="Genomic_DNA"/>
</dbReference>
<dbReference type="PANTHER" id="PTHR33607:SF2">
    <property type="entry name" value="ENDONUCLEASE-1"/>
    <property type="match status" value="1"/>
</dbReference>
<protein>
    <submittedName>
        <fullName evidence="7">Endonuclease</fullName>
    </submittedName>
</protein>
<dbReference type="InterPro" id="IPR026444">
    <property type="entry name" value="Secre_tail"/>
</dbReference>
<gene>
    <name evidence="7" type="ORF">H1R16_01870</name>
    <name evidence="6" type="ORF">H2507_01400</name>
</gene>
<dbReference type="SUPFAM" id="SSF54060">
    <property type="entry name" value="His-Me finger endonucleases"/>
    <property type="match status" value="1"/>
</dbReference>
<organism evidence="7 8">
    <name type="scientific">Marnyiella aurantia</name>
    <dbReference type="NCBI Taxonomy" id="2758037"/>
    <lineage>
        <taxon>Bacteria</taxon>
        <taxon>Pseudomonadati</taxon>
        <taxon>Bacteroidota</taxon>
        <taxon>Flavobacteriia</taxon>
        <taxon>Flavobacteriales</taxon>
        <taxon>Weeksellaceae</taxon>
        <taxon>Marnyiella</taxon>
    </lineage>
</organism>
<dbReference type="Pfam" id="PF00041">
    <property type="entry name" value="fn3"/>
    <property type="match status" value="1"/>
</dbReference>
<comment type="similarity">
    <text evidence="1">Belongs to the EndA/NucM nuclease family.</text>
</comment>
<evidence type="ECO:0000256" key="1">
    <source>
        <dbReference type="ARBA" id="ARBA00006429"/>
    </source>
</evidence>
<sequence length="624" mass="69600">MNKLAFLTSFMPAVLFSQVPPGYYNGTAALSGYALKTKLHEIIARNYNWNYGDLPAYYGLTDLDRYDDHDITNTDILLDIYSEVPGGPDVYEYTVSQLIGSASAEGNGYNREHIIPQSTFDSYYPMYSDLHFVVPTDARINQLRSNYPHAIGGGTTFYTFTNSSKIQNDNTPAYAYTGRVYELVDAYKGDVARMILYFSVRYESKLKSFNYATGSGPANDTSVLNGTAEYAFDPGYLEMLKQWHNNDPVSTREIERNEAVYSIQKNRNPFIDQPGWVDLIWSETPDSIPPQAPSNLTVTGTGAHFVSLSWTPGPDTDVLGYHVYVNGNPVPTTSTKSTTVTLDRLTAETTYSFTVKSYDKAYLESPHTNQISATTLYSDSFAKDLMITKFIDGSGFNNAVEITNNTGHEVNLNNYNLRIQFYNSVNGNYYFSEAFQLEGKAAAGETFVVRNPRATFNCYSNEQAKFVTASDPLTYTGTQYVELAYNGNATVDAIGSKDVFNSLGDVSLYRQYTTQPNTVFTPSEWQSYPTDYCQNLGTLAASEEGYTTAGQDIVIYPNPVADVLYFAGQDINNASEAQILDFSGKLLQTVTLTANKVRRIDVTFLQPGVYILKLGDQSFRFIKR</sequence>
<evidence type="ECO:0000313" key="7">
    <source>
        <dbReference type="EMBL" id="QMS98784.1"/>
    </source>
</evidence>
<dbReference type="EMBL" id="JACEUX010000001">
    <property type="protein sequence ID" value="MBA5245814.1"/>
    <property type="molecule type" value="Genomic_DNA"/>
</dbReference>
<dbReference type="NCBIfam" id="TIGR04183">
    <property type="entry name" value="Por_Secre_tail"/>
    <property type="match status" value="1"/>
</dbReference>
<dbReference type="InterPro" id="IPR036116">
    <property type="entry name" value="FN3_sf"/>
</dbReference>
<dbReference type="InterPro" id="IPR007346">
    <property type="entry name" value="Endonuclease-I"/>
</dbReference>
<reference evidence="6" key="3">
    <citation type="submission" date="2020-07" db="EMBL/GenBank/DDBJ databases">
        <authorList>
            <person name="Yang C."/>
        </authorList>
    </citation>
    <scope>NUCLEOTIDE SEQUENCE</scope>
    <source>
        <strain evidence="6">Cx-624</strain>
    </source>
</reference>
<evidence type="ECO:0000256" key="3">
    <source>
        <dbReference type="ARBA" id="ARBA00022729"/>
    </source>
</evidence>
<dbReference type="GO" id="GO:0004519">
    <property type="term" value="F:endonuclease activity"/>
    <property type="evidence" value="ECO:0007669"/>
    <property type="project" value="UniProtKB-KW"/>
</dbReference>
<dbReference type="Proteomes" id="UP000539710">
    <property type="component" value="Unassembled WGS sequence"/>
</dbReference>
<dbReference type="InterPro" id="IPR013783">
    <property type="entry name" value="Ig-like_fold"/>
</dbReference>
<feature type="domain" description="Fibronectin type-III" evidence="5">
    <location>
        <begin position="292"/>
        <end position="378"/>
    </location>
</feature>
<dbReference type="Pfam" id="PF18962">
    <property type="entry name" value="Por_Secre_tail"/>
    <property type="match status" value="1"/>
</dbReference>
<accession>A0A7D7LMW2</accession>
<dbReference type="InterPro" id="IPR003961">
    <property type="entry name" value="FN3_dom"/>
</dbReference>
<dbReference type="PROSITE" id="PS50853">
    <property type="entry name" value="FN3"/>
    <property type="match status" value="1"/>
</dbReference>
<dbReference type="SUPFAM" id="SSF49265">
    <property type="entry name" value="Fibronectin type III"/>
    <property type="match status" value="1"/>
</dbReference>
<dbReference type="GO" id="GO:0016787">
    <property type="term" value="F:hydrolase activity"/>
    <property type="evidence" value="ECO:0007669"/>
    <property type="project" value="UniProtKB-KW"/>
</dbReference>
<reference evidence="7 8" key="1">
    <citation type="submission" date="2020-07" db="EMBL/GenBank/DDBJ databases">
        <title>Chryseobacterium sp.cx-624.</title>
        <authorList>
            <person name="Yang C."/>
        </authorList>
    </citation>
    <scope>NUCLEOTIDE SEQUENCE [LARGE SCALE GENOMIC DNA]</scope>
    <source>
        <strain evidence="8">cx-624</strain>
        <strain evidence="7">Cx-624</strain>
    </source>
</reference>
<keyword evidence="4" id="KW-0378">Hydrolase</keyword>
<name>A0A7D7LMW2_9FLAO</name>
<dbReference type="CDD" id="cd00063">
    <property type="entry name" value="FN3"/>
    <property type="match status" value="1"/>
</dbReference>
<reference evidence="9" key="2">
    <citation type="submission" date="2020-07" db="EMBL/GenBank/DDBJ databases">
        <title>Flavobacterium sp. xlx-214.</title>
        <authorList>
            <person name="Yang C."/>
        </authorList>
    </citation>
    <scope>NUCLEOTIDE SEQUENCE [LARGE SCALE GENOMIC DNA]</scope>
    <source>
        <strain evidence="9">CX-624</strain>
    </source>
</reference>
<keyword evidence="3" id="KW-0732">Signal</keyword>
<dbReference type="Proteomes" id="UP000515349">
    <property type="component" value="Chromosome"/>
</dbReference>
<evidence type="ECO:0000313" key="8">
    <source>
        <dbReference type="Proteomes" id="UP000515349"/>
    </source>
</evidence>
<dbReference type="Gene3D" id="2.60.40.10">
    <property type="entry name" value="Immunoglobulins"/>
    <property type="match status" value="1"/>
</dbReference>
<evidence type="ECO:0000259" key="5">
    <source>
        <dbReference type="PROSITE" id="PS50853"/>
    </source>
</evidence>
<evidence type="ECO:0000313" key="9">
    <source>
        <dbReference type="Proteomes" id="UP000539710"/>
    </source>
</evidence>